<accession>A0A5B7EUS0</accession>
<gene>
    <name evidence="2" type="ORF">E2C01_031522</name>
</gene>
<feature type="region of interest" description="Disordered" evidence="1">
    <location>
        <begin position="98"/>
        <end position="117"/>
    </location>
</feature>
<organism evidence="2 3">
    <name type="scientific">Portunus trituberculatus</name>
    <name type="common">Swimming crab</name>
    <name type="synonym">Neptunus trituberculatus</name>
    <dbReference type="NCBI Taxonomy" id="210409"/>
    <lineage>
        <taxon>Eukaryota</taxon>
        <taxon>Metazoa</taxon>
        <taxon>Ecdysozoa</taxon>
        <taxon>Arthropoda</taxon>
        <taxon>Crustacea</taxon>
        <taxon>Multicrustacea</taxon>
        <taxon>Malacostraca</taxon>
        <taxon>Eumalacostraca</taxon>
        <taxon>Eucarida</taxon>
        <taxon>Decapoda</taxon>
        <taxon>Pleocyemata</taxon>
        <taxon>Brachyura</taxon>
        <taxon>Eubrachyura</taxon>
        <taxon>Portunoidea</taxon>
        <taxon>Portunidae</taxon>
        <taxon>Portuninae</taxon>
        <taxon>Portunus</taxon>
    </lineage>
</organism>
<feature type="region of interest" description="Disordered" evidence="1">
    <location>
        <begin position="1"/>
        <end position="28"/>
    </location>
</feature>
<evidence type="ECO:0000256" key="1">
    <source>
        <dbReference type="SAM" id="MobiDB-lite"/>
    </source>
</evidence>
<sequence length="117" mass="11938">MSGGGRGRARRHPTPPSSGGQHQHGGRTVDAVQLLPQVLYLFGQNLSDFPVETLLETAARPRGGVADVGGAAGAARSCLVQCVCPRQGRGMTDLFRGGGGVSAAERSPHRQPAAAAA</sequence>
<keyword evidence="3" id="KW-1185">Reference proteome</keyword>
<reference evidence="2 3" key="1">
    <citation type="submission" date="2019-05" db="EMBL/GenBank/DDBJ databases">
        <title>Another draft genome of Portunus trituberculatus and its Hox gene families provides insights of decapod evolution.</title>
        <authorList>
            <person name="Jeong J.-H."/>
            <person name="Song I."/>
            <person name="Kim S."/>
            <person name="Choi T."/>
            <person name="Kim D."/>
            <person name="Ryu S."/>
            <person name="Kim W."/>
        </authorList>
    </citation>
    <scope>NUCLEOTIDE SEQUENCE [LARGE SCALE GENOMIC DNA]</scope>
    <source>
        <tissue evidence="2">Muscle</tissue>
    </source>
</reference>
<name>A0A5B7EUS0_PORTR</name>
<dbReference type="Proteomes" id="UP000324222">
    <property type="component" value="Unassembled WGS sequence"/>
</dbReference>
<evidence type="ECO:0000313" key="3">
    <source>
        <dbReference type="Proteomes" id="UP000324222"/>
    </source>
</evidence>
<comment type="caution">
    <text evidence="2">The sequence shown here is derived from an EMBL/GenBank/DDBJ whole genome shotgun (WGS) entry which is preliminary data.</text>
</comment>
<evidence type="ECO:0000313" key="2">
    <source>
        <dbReference type="EMBL" id="MPC38022.1"/>
    </source>
</evidence>
<proteinExistence type="predicted"/>
<protein>
    <submittedName>
        <fullName evidence="2">Uncharacterized protein</fullName>
    </submittedName>
</protein>
<dbReference type="AlphaFoldDB" id="A0A5B7EUS0"/>
<dbReference type="EMBL" id="VSRR010003953">
    <property type="protein sequence ID" value="MPC38022.1"/>
    <property type="molecule type" value="Genomic_DNA"/>
</dbReference>